<dbReference type="EMBL" id="FNOK01000019">
    <property type="protein sequence ID" value="SDY08323.1"/>
    <property type="molecule type" value="Genomic_DNA"/>
</dbReference>
<accession>A0A1H3GYC6</accession>
<dbReference type="PANTHER" id="PTHR23026">
    <property type="entry name" value="NADPH NITROREDUCTASE"/>
    <property type="match status" value="1"/>
</dbReference>
<keyword evidence="2" id="KW-1185">Reference proteome</keyword>
<dbReference type="STRING" id="418495.SAMN05216215_1019138"/>
<dbReference type="InterPro" id="IPR050627">
    <property type="entry name" value="Nitroreductase/BluB"/>
</dbReference>
<dbReference type="AlphaFoldDB" id="A0A1H3GYC6"/>
<proteinExistence type="predicted"/>
<organism evidence="1 2">
    <name type="scientific">Saccharopolyspora shandongensis</name>
    <dbReference type="NCBI Taxonomy" id="418495"/>
    <lineage>
        <taxon>Bacteria</taxon>
        <taxon>Bacillati</taxon>
        <taxon>Actinomycetota</taxon>
        <taxon>Actinomycetes</taxon>
        <taxon>Pseudonocardiales</taxon>
        <taxon>Pseudonocardiaceae</taxon>
        <taxon>Saccharopolyspora</taxon>
    </lineage>
</organism>
<dbReference type="PANTHER" id="PTHR23026:SF123">
    <property type="entry name" value="NAD(P)H NITROREDUCTASE RV3131-RELATED"/>
    <property type="match status" value="1"/>
</dbReference>
<dbReference type="SUPFAM" id="SSF55469">
    <property type="entry name" value="FMN-dependent nitroreductase-like"/>
    <property type="match status" value="2"/>
</dbReference>
<dbReference type="Gene3D" id="3.40.109.10">
    <property type="entry name" value="NADH Oxidase"/>
    <property type="match status" value="1"/>
</dbReference>
<dbReference type="InterPro" id="IPR000415">
    <property type="entry name" value="Nitroreductase-like"/>
</dbReference>
<evidence type="ECO:0000313" key="2">
    <source>
        <dbReference type="Proteomes" id="UP000199529"/>
    </source>
</evidence>
<dbReference type="Proteomes" id="UP000199529">
    <property type="component" value="Unassembled WGS sequence"/>
</dbReference>
<dbReference type="GO" id="GO:0016491">
    <property type="term" value="F:oxidoreductase activity"/>
    <property type="evidence" value="ECO:0007669"/>
    <property type="project" value="InterPro"/>
</dbReference>
<evidence type="ECO:0008006" key="3">
    <source>
        <dbReference type="Google" id="ProtNLM"/>
    </source>
</evidence>
<reference evidence="2" key="1">
    <citation type="submission" date="2016-10" db="EMBL/GenBank/DDBJ databases">
        <authorList>
            <person name="Varghese N."/>
            <person name="Submissions S."/>
        </authorList>
    </citation>
    <scope>NUCLEOTIDE SEQUENCE [LARGE SCALE GENOMIC DNA]</scope>
    <source>
        <strain evidence="2">CGMCC 4.3530</strain>
    </source>
</reference>
<protein>
    <recommendedName>
        <fullName evidence="3">Nitroreductase</fullName>
    </recommendedName>
</protein>
<sequence>MTRVSAPSYDTVCSALSLACRAPSAHNCQPWRWLLAERSVQLFLDLSRLPEVLDPTGRAQVISCGAALHHARIAFAALGWRALVHRLPNPAQPGHLASIQFSPRDHVAPELVALAGVAGQRRTERRSFQSEQVAPELLTELRAAAETEHGVLVRAAEHRSVLLESLRRAGQFRESAAYQSAIAELDDPEPVLPVLGDEAVFAVLATRGDGVDSWLAVGEALSAVLLAAARDGLVGCPLNHLGEVDEERDRVRTAVLGGAGHPQLVLRLGWPASEAPPPSPRRVLADSMELLPIRR</sequence>
<gene>
    <name evidence="1" type="ORF">SAMN05216215_1019138</name>
</gene>
<name>A0A1H3GYC6_9PSEU</name>
<dbReference type="RefSeq" id="WP_177226614.1">
    <property type="nucleotide sequence ID" value="NZ_FNOK01000019.1"/>
</dbReference>
<evidence type="ECO:0000313" key="1">
    <source>
        <dbReference type="EMBL" id="SDY08323.1"/>
    </source>
</evidence>